<feature type="non-terminal residue" evidence="1">
    <location>
        <position position="1"/>
    </location>
</feature>
<comment type="caution">
    <text evidence="1">The sequence shown here is derived from an EMBL/GenBank/DDBJ whole genome shotgun (WGS) entry which is preliminary data.</text>
</comment>
<reference evidence="1" key="1">
    <citation type="submission" date="2020-08" db="EMBL/GenBank/DDBJ databases">
        <title>Genome sequencing and assembly of the red palm weevil Rhynchophorus ferrugineus.</title>
        <authorList>
            <person name="Dias G.B."/>
            <person name="Bergman C.M."/>
            <person name="Manee M."/>
        </authorList>
    </citation>
    <scope>NUCLEOTIDE SEQUENCE</scope>
    <source>
        <strain evidence="1">AA-2017</strain>
        <tissue evidence="1">Whole larva</tissue>
    </source>
</reference>
<protein>
    <submittedName>
        <fullName evidence="1">Uncharacterized protein</fullName>
    </submittedName>
</protein>
<dbReference type="EMBL" id="JAACXV010022298">
    <property type="protein sequence ID" value="KAF7263320.1"/>
    <property type="molecule type" value="Genomic_DNA"/>
</dbReference>
<proteinExistence type="predicted"/>
<evidence type="ECO:0000313" key="1">
    <source>
        <dbReference type="EMBL" id="KAF7263320.1"/>
    </source>
</evidence>
<sequence>VSVNGARYNYAVGIGERTKIRGFISQSAEMAGGFLTPGKPGNGHFPRVRSDIIYQDPVAISYFCGCLV</sequence>
<gene>
    <name evidence="1" type="ORF">GWI33_002933</name>
</gene>
<evidence type="ECO:0000313" key="2">
    <source>
        <dbReference type="Proteomes" id="UP000625711"/>
    </source>
</evidence>
<dbReference type="AlphaFoldDB" id="A0A834HRQ1"/>
<keyword evidence="2" id="KW-1185">Reference proteome</keyword>
<dbReference type="Proteomes" id="UP000625711">
    <property type="component" value="Unassembled WGS sequence"/>
</dbReference>
<accession>A0A834HRQ1</accession>
<organism evidence="1 2">
    <name type="scientific">Rhynchophorus ferrugineus</name>
    <name type="common">Red palm weevil</name>
    <name type="synonym">Curculio ferrugineus</name>
    <dbReference type="NCBI Taxonomy" id="354439"/>
    <lineage>
        <taxon>Eukaryota</taxon>
        <taxon>Metazoa</taxon>
        <taxon>Ecdysozoa</taxon>
        <taxon>Arthropoda</taxon>
        <taxon>Hexapoda</taxon>
        <taxon>Insecta</taxon>
        <taxon>Pterygota</taxon>
        <taxon>Neoptera</taxon>
        <taxon>Endopterygota</taxon>
        <taxon>Coleoptera</taxon>
        <taxon>Polyphaga</taxon>
        <taxon>Cucujiformia</taxon>
        <taxon>Curculionidae</taxon>
        <taxon>Dryophthorinae</taxon>
        <taxon>Rhynchophorus</taxon>
    </lineage>
</organism>
<name>A0A834HRQ1_RHYFE</name>